<name>A0A1D2NMJ3_ORCCI</name>
<keyword evidence="2" id="KW-1185">Reference proteome</keyword>
<evidence type="ECO:0000313" key="2">
    <source>
        <dbReference type="Proteomes" id="UP000094527"/>
    </source>
</evidence>
<dbReference type="EMBL" id="LJIJ01000004">
    <property type="protein sequence ID" value="ODN06484.1"/>
    <property type="molecule type" value="Genomic_DNA"/>
</dbReference>
<dbReference type="AlphaFoldDB" id="A0A1D2NMJ3"/>
<sequence>MATERQANSFVWNSTTPFKFPLQQTQTRVYLPIRRELATRQSLTRRNFSRKKYEAIAGIQQFPDAGEYDAQHPYFDEQAISSSGGDRVLSGRPTIWTDASDRIQWQCLTDTDFSQSLDQLARSHYSYLKYREMSLN</sequence>
<gene>
    <name evidence="1" type="ORF">Ocin01_00183</name>
</gene>
<protein>
    <submittedName>
        <fullName evidence="1">Uncharacterized protein</fullName>
    </submittedName>
</protein>
<organism evidence="1 2">
    <name type="scientific">Orchesella cincta</name>
    <name type="common">Springtail</name>
    <name type="synonym">Podura cincta</name>
    <dbReference type="NCBI Taxonomy" id="48709"/>
    <lineage>
        <taxon>Eukaryota</taxon>
        <taxon>Metazoa</taxon>
        <taxon>Ecdysozoa</taxon>
        <taxon>Arthropoda</taxon>
        <taxon>Hexapoda</taxon>
        <taxon>Collembola</taxon>
        <taxon>Entomobryomorpha</taxon>
        <taxon>Entomobryoidea</taxon>
        <taxon>Orchesellidae</taxon>
        <taxon>Orchesellinae</taxon>
        <taxon>Orchesella</taxon>
    </lineage>
</organism>
<dbReference type="Proteomes" id="UP000094527">
    <property type="component" value="Unassembled WGS sequence"/>
</dbReference>
<accession>A0A1D2NMJ3</accession>
<proteinExistence type="predicted"/>
<comment type="caution">
    <text evidence="1">The sequence shown here is derived from an EMBL/GenBank/DDBJ whole genome shotgun (WGS) entry which is preliminary data.</text>
</comment>
<evidence type="ECO:0000313" key="1">
    <source>
        <dbReference type="EMBL" id="ODN06484.1"/>
    </source>
</evidence>
<reference evidence="1 2" key="1">
    <citation type="journal article" date="2016" name="Genome Biol. Evol.">
        <title>Gene Family Evolution Reflects Adaptation to Soil Environmental Stressors in the Genome of the Collembolan Orchesella cincta.</title>
        <authorList>
            <person name="Faddeeva-Vakhrusheva A."/>
            <person name="Derks M.F."/>
            <person name="Anvar S.Y."/>
            <person name="Agamennone V."/>
            <person name="Suring W."/>
            <person name="Smit S."/>
            <person name="van Straalen N.M."/>
            <person name="Roelofs D."/>
        </authorList>
    </citation>
    <scope>NUCLEOTIDE SEQUENCE [LARGE SCALE GENOMIC DNA]</scope>
    <source>
        <tissue evidence="1">Mixed pool</tissue>
    </source>
</reference>